<dbReference type="InterPro" id="IPR032473">
    <property type="entry name" value="Argonaute_Mid_dom"/>
</dbReference>
<dbReference type="Pfam" id="PF02171">
    <property type="entry name" value="Piwi"/>
    <property type="match status" value="1"/>
</dbReference>
<evidence type="ECO:0000313" key="3">
    <source>
        <dbReference type="EMBL" id="KAK0453768.1"/>
    </source>
</evidence>
<evidence type="ECO:0000313" key="4">
    <source>
        <dbReference type="Proteomes" id="UP001175226"/>
    </source>
</evidence>
<dbReference type="Pfam" id="PF16487">
    <property type="entry name" value="ArgoMid"/>
    <property type="match status" value="1"/>
</dbReference>
<dbReference type="InterPro" id="IPR045246">
    <property type="entry name" value="Piwi_ago-like"/>
</dbReference>
<feature type="compositionally biased region" description="Low complexity" evidence="1">
    <location>
        <begin position="16"/>
        <end position="25"/>
    </location>
</feature>
<dbReference type="AlphaFoldDB" id="A0AA39N190"/>
<dbReference type="Pfam" id="PF16486">
    <property type="entry name" value="ArgoN"/>
    <property type="match status" value="1"/>
</dbReference>
<dbReference type="SUPFAM" id="SSF101690">
    <property type="entry name" value="PAZ domain"/>
    <property type="match status" value="1"/>
</dbReference>
<dbReference type="PANTHER" id="PTHR22891">
    <property type="entry name" value="EUKARYOTIC TRANSLATION INITIATION FACTOR 2C"/>
    <property type="match status" value="1"/>
</dbReference>
<gene>
    <name evidence="3" type="ORF">EV421DRAFT_2030681</name>
</gene>
<dbReference type="InterPro" id="IPR014811">
    <property type="entry name" value="ArgoL1"/>
</dbReference>
<dbReference type="InterPro" id="IPR003165">
    <property type="entry name" value="Piwi"/>
</dbReference>
<dbReference type="Pfam" id="PF16488">
    <property type="entry name" value="ArgoL2"/>
    <property type="match status" value="1"/>
</dbReference>
<dbReference type="PROSITE" id="PS50822">
    <property type="entry name" value="PIWI"/>
    <property type="match status" value="1"/>
</dbReference>
<dbReference type="SUPFAM" id="SSF53098">
    <property type="entry name" value="Ribonuclease H-like"/>
    <property type="match status" value="1"/>
</dbReference>
<evidence type="ECO:0000259" key="2">
    <source>
        <dbReference type="PROSITE" id="PS50822"/>
    </source>
</evidence>
<feature type="domain" description="Piwi" evidence="2">
    <location>
        <begin position="564"/>
        <end position="874"/>
    </location>
</feature>
<organism evidence="3 4">
    <name type="scientific">Armillaria borealis</name>
    <dbReference type="NCBI Taxonomy" id="47425"/>
    <lineage>
        <taxon>Eukaryota</taxon>
        <taxon>Fungi</taxon>
        <taxon>Dikarya</taxon>
        <taxon>Basidiomycota</taxon>
        <taxon>Agaricomycotina</taxon>
        <taxon>Agaricomycetes</taxon>
        <taxon>Agaricomycetidae</taxon>
        <taxon>Agaricales</taxon>
        <taxon>Marasmiineae</taxon>
        <taxon>Physalacriaceae</taxon>
        <taxon>Armillaria</taxon>
    </lineage>
</organism>
<dbReference type="InterPro" id="IPR032474">
    <property type="entry name" value="Argonaute_N"/>
</dbReference>
<dbReference type="InterPro" id="IPR036397">
    <property type="entry name" value="RNaseH_sf"/>
</dbReference>
<feature type="region of interest" description="Disordered" evidence="1">
    <location>
        <begin position="1"/>
        <end position="31"/>
    </location>
</feature>
<dbReference type="SMART" id="SM00950">
    <property type="entry name" value="Piwi"/>
    <property type="match status" value="1"/>
</dbReference>
<sequence length="965" mass="105858">MPPRAAPAGGRGGPAIRGLRGAAPRGRGGGVSVGLPTAGDHISTIGVKRSGFGASGRPVKIFVNSFECTIPKSIIHHYDVGMSSQNLILPSEKTLPARLNMELIKELQTTTAPAIFTPRAVYDGRKNLFAARELPFDGANYMEFSVTLPPADASTRAPKAYKIRLTKVAEINPEVLHRFIKGDQSHDNSVLTAITALNVVIRMEPSLNYPFNVRSFFTSKETLDIGCGLQLWRGYFQSVRPAMDRMLINVDISTGTMYKEGKLIDLCLQFLGSEFPEAMSPKRGLPDRERLRLQRFITGMRIRVLGKTLGPREKATEADCIGPHRVVKKLSAVGASSVTFTNADGVTTTVADHFRRSASGIRLNWPDNICVEVGSGALIPLELCFITKGQIMRKQVPPSLTPKVLSFATKKPRDRLASIRNGLEVLAYGQSDYVRHFGMSVNSAAGPLQIQARILQPPTLKYGQGSKQATIVPRDGAWNMVDKRFFRPAQVGVWAVVIYEQRNRFDDRACSEMVQSLSKSCREVGMVIKPPAVTIWQNGQGTVQSHLQTAGLKCKQAVGAFPSLIVVILPEHGDDIYTAVKHFGDVTAGVATQCMKSKKCFGAKNQYFANVCLKMNVKLGGINVIPDPTSVRLLTDPATPTIVMGADVIHPAPGSDSRPSFTALVANVDSDTAKYIATTRVQNCRQEMIEDLQEMSKHVLSNYMNYRSHVEKKAQGMAEPKRILFFRDGVSEGQFQEVLDKELGALKRACEELRIKPKITVIVVGKRHHVRFFPTNDKEADRSGNCPAGTVVDRDISHPTEFDFYLQSHGGLLGTSRPAHYSVLYDENALTPDAVQSLSFALCHVYARSTRSVSIPAPVYYADIVCSRAKNHYDPSGSVDYSESGDGSKADESLDAFKRGFKPLHAAQSKLMYFSPVVFLVSLITKVPQSLSSAVVINPCALSSSIIHRKRCSYPISLREQVQSM</sequence>
<dbReference type="Gene3D" id="2.170.260.10">
    <property type="entry name" value="paz domain"/>
    <property type="match status" value="1"/>
</dbReference>
<dbReference type="CDD" id="cd04657">
    <property type="entry name" value="Piwi_ago-like"/>
    <property type="match status" value="1"/>
</dbReference>
<dbReference type="InterPro" id="IPR012337">
    <property type="entry name" value="RNaseH-like_sf"/>
</dbReference>
<dbReference type="InterPro" id="IPR036085">
    <property type="entry name" value="PAZ_dom_sf"/>
</dbReference>
<dbReference type="Gene3D" id="3.30.420.10">
    <property type="entry name" value="Ribonuclease H-like superfamily/Ribonuclease H"/>
    <property type="match status" value="1"/>
</dbReference>
<dbReference type="CDD" id="cd02846">
    <property type="entry name" value="PAZ_argonaute_like"/>
    <property type="match status" value="1"/>
</dbReference>
<name>A0AA39N190_9AGAR</name>
<accession>A0AA39N190</accession>
<dbReference type="Pfam" id="PF08699">
    <property type="entry name" value="ArgoL1"/>
    <property type="match status" value="1"/>
</dbReference>
<evidence type="ECO:0000256" key="1">
    <source>
        <dbReference type="SAM" id="MobiDB-lite"/>
    </source>
</evidence>
<dbReference type="GO" id="GO:0003676">
    <property type="term" value="F:nucleic acid binding"/>
    <property type="evidence" value="ECO:0007669"/>
    <property type="project" value="InterPro"/>
</dbReference>
<dbReference type="InterPro" id="IPR032472">
    <property type="entry name" value="ArgoL2"/>
</dbReference>
<dbReference type="SMART" id="SM01163">
    <property type="entry name" value="DUF1785"/>
    <property type="match status" value="1"/>
</dbReference>
<dbReference type="Gene3D" id="3.40.50.2300">
    <property type="match status" value="1"/>
</dbReference>
<proteinExistence type="predicted"/>
<protein>
    <submittedName>
        <fullName evidence="3">Argonaute-like protein</fullName>
    </submittedName>
</protein>
<dbReference type="Proteomes" id="UP001175226">
    <property type="component" value="Unassembled WGS sequence"/>
</dbReference>
<reference evidence="3" key="1">
    <citation type="submission" date="2023-06" db="EMBL/GenBank/DDBJ databases">
        <authorList>
            <consortium name="Lawrence Berkeley National Laboratory"/>
            <person name="Ahrendt S."/>
            <person name="Sahu N."/>
            <person name="Indic B."/>
            <person name="Wong-Bajracharya J."/>
            <person name="Merenyi Z."/>
            <person name="Ke H.-M."/>
            <person name="Monk M."/>
            <person name="Kocsube S."/>
            <person name="Drula E."/>
            <person name="Lipzen A."/>
            <person name="Balint B."/>
            <person name="Henrissat B."/>
            <person name="Andreopoulos B."/>
            <person name="Martin F.M."/>
            <person name="Harder C.B."/>
            <person name="Rigling D."/>
            <person name="Ford K.L."/>
            <person name="Foster G.D."/>
            <person name="Pangilinan J."/>
            <person name="Papanicolaou A."/>
            <person name="Barry K."/>
            <person name="LaButti K."/>
            <person name="Viragh M."/>
            <person name="Koriabine M."/>
            <person name="Yan M."/>
            <person name="Riley R."/>
            <person name="Champramary S."/>
            <person name="Plett K.L."/>
            <person name="Tsai I.J."/>
            <person name="Slot J."/>
            <person name="Sipos G."/>
            <person name="Plett J."/>
            <person name="Nagy L.G."/>
            <person name="Grigoriev I.V."/>
        </authorList>
    </citation>
    <scope>NUCLEOTIDE SEQUENCE</scope>
    <source>
        <strain evidence="3">FPL87.14</strain>
    </source>
</reference>
<comment type="caution">
    <text evidence="3">The sequence shown here is derived from an EMBL/GenBank/DDBJ whole genome shotgun (WGS) entry which is preliminary data.</text>
</comment>
<dbReference type="EMBL" id="JAUEPT010000003">
    <property type="protein sequence ID" value="KAK0453768.1"/>
    <property type="molecule type" value="Genomic_DNA"/>
</dbReference>
<keyword evidence="4" id="KW-1185">Reference proteome</keyword>